<dbReference type="EMBL" id="CAJVQA010004067">
    <property type="protein sequence ID" value="CAG8590424.1"/>
    <property type="molecule type" value="Genomic_DNA"/>
</dbReference>
<name>A0A9N9C8T9_9GLOM</name>
<accession>A0A9N9C8T9</accession>
<keyword evidence="2" id="KW-1185">Reference proteome</keyword>
<sequence length="58" mass="6574">MFNAQLIINIIANDVKSAPNKLLLKLDKFLTCIKPNNTIINSSTDSKEIELYHESKIN</sequence>
<proteinExistence type="predicted"/>
<reference evidence="1" key="1">
    <citation type="submission" date="2021-06" db="EMBL/GenBank/DDBJ databases">
        <authorList>
            <person name="Kallberg Y."/>
            <person name="Tangrot J."/>
            <person name="Rosling A."/>
        </authorList>
    </citation>
    <scope>NUCLEOTIDE SEQUENCE</scope>
    <source>
        <strain evidence="1">FL966</strain>
    </source>
</reference>
<dbReference type="AlphaFoldDB" id="A0A9N9C8T9"/>
<protein>
    <submittedName>
        <fullName evidence="1">156_t:CDS:1</fullName>
    </submittedName>
</protein>
<gene>
    <name evidence="1" type="ORF">CPELLU_LOCUS6503</name>
</gene>
<comment type="caution">
    <text evidence="1">The sequence shown here is derived from an EMBL/GenBank/DDBJ whole genome shotgun (WGS) entry which is preliminary data.</text>
</comment>
<organism evidence="1 2">
    <name type="scientific">Cetraspora pellucida</name>
    <dbReference type="NCBI Taxonomy" id="1433469"/>
    <lineage>
        <taxon>Eukaryota</taxon>
        <taxon>Fungi</taxon>
        <taxon>Fungi incertae sedis</taxon>
        <taxon>Mucoromycota</taxon>
        <taxon>Glomeromycotina</taxon>
        <taxon>Glomeromycetes</taxon>
        <taxon>Diversisporales</taxon>
        <taxon>Gigasporaceae</taxon>
        <taxon>Cetraspora</taxon>
    </lineage>
</organism>
<evidence type="ECO:0000313" key="1">
    <source>
        <dbReference type="EMBL" id="CAG8590424.1"/>
    </source>
</evidence>
<dbReference type="Proteomes" id="UP000789759">
    <property type="component" value="Unassembled WGS sequence"/>
</dbReference>
<evidence type="ECO:0000313" key="2">
    <source>
        <dbReference type="Proteomes" id="UP000789759"/>
    </source>
</evidence>